<comment type="cofactor">
    <cofactor evidence="1 6">
        <name>heme</name>
        <dbReference type="ChEBI" id="CHEBI:30413"/>
    </cofactor>
</comment>
<proteinExistence type="inferred from homology"/>
<dbReference type="EMBL" id="LWDF02000051">
    <property type="protein sequence ID" value="KAE8258962.1"/>
    <property type="molecule type" value="Genomic_DNA"/>
</dbReference>
<reference evidence="7" key="2">
    <citation type="journal article" date="2019" name="IMA Fungus">
        <title>Genome sequencing and comparison of five Tilletia species to identify candidate genes for the detection of regulated species infecting wheat.</title>
        <authorList>
            <person name="Nguyen H.D.T."/>
            <person name="Sultana T."/>
            <person name="Kesanakurti P."/>
            <person name="Hambleton S."/>
        </authorList>
    </citation>
    <scope>NUCLEOTIDE SEQUENCE</scope>
    <source>
        <strain evidence="7">DAOMC 236416</strain>
    </source>
</reference>
<reference evidence="7" key="1">
    <citation type="submission" date="2016-04" db="EMBL/GenBank/DDBJ databases">
        <authorList>
            <person name="Nguyen H.D."/>
            <person name="Samba Siva P."/>
            <person name="Cullis J."/>
            <person name="Levesque C.A."/>
            <person name="Hambleton S."/>
        </authorList>
    </citation>
    <scope>NUCLEOTIDE SEQUENCE</scope>
    <source>
        <strain evidence="7">DAOMC 236416</strain>
    </source>
</reference>
<dbReference type="GO" id="GO:0005506">
    <property type="term" value="F:iron ion binding"/>
    <property type="evidence" value="ECO:0007669"/>
    <property type="project" value="InterPro"/>
</dbReference>
<dbReference type="Proteomes" id="UP000077521">
    <property type="component" value="Unassembled WGS sequence"/>
</dbReference>
<sequence length="531" mass="60161">MSSTSPSFLALLGDIRHMAAFSLICALVLLIVLQRRLQRRPSPDGQKVVPIPNVASRKWYEPSAIAFARQPYDWLRDSQSRYGDVFGMSLGAFRVVWLTGPEAPEIIFRAEEDTLSFHKAIEPNINKLFPIRQLQQPWINYLVGGMTHRKHGKHFAQCVLDSTESEMAKWVRETQTIGSTDLFKASFDVMSLIISKYAFGEEFTTSKHGSEICYLIFQFDALMGDTAVMATPKWAFWTKGNRAIKAHRQRFYEITNAELQRRLTNPELYRDNDDYLQYLIKKDKLERVDDYLTHILVIYFASTINTSTTLGWALAQTAQSKRIQARLRDELASLGITAESFTDAKLNGTEEELLSVLEHSSYLYGISHESMRLRPSPFLVQKAMKDVRYGEHIVEKGALLTMAPPVINRNPAVFPCPDEFVPERFSDNAPADVRSPAGYNISNIFTPWGLGRRRCKGEKLAAMVIHTTLARMVLFNEASIEGEPTELSMNPVTGRENIVPIAPQLQKIFGPPHSAERCGLRLVERSDHESG</sequence>
<dbReference type="GO" id="GO:0016705">
    <property type="term" value="F:oxidoreductase activity, acting on paired donors, with incorporation or reduction of molecular oxygen"/>
    <property type="evidence" value="ECO:0007669"/>
    <property type="project" value="InterPro"/>
</dbReference>
<accession>A0A177TZ17</accession>
<evidence type="ECO:0000256" key="6">
    <source>
        <dbReference type="PIRSR" id="PIRSR602403-1"/>
    </source>
</evidence>
<keyword evidence="5 6" id="KW-0408">Iron</keyword>
<evidence type="ECO:0000256" key="2">
    <source>
        <dbReference type="ARBA" id="ARBA00010617"/>
    </source>
</evidence>
<comment type="similarity">
    <text evidence="2">Belongs to the cytochrome P450 family.</text>
</comment>
<evidence type="ECO:0000256" key="5">
    <source>
        <dbReference type="ARBA" id="ARBA00023004"/>
    </source>
</evidence>
<dbReference type="InterPro" id="IPR036396">
    <property type="entry name" value="Cyt_P450_sf"/>
</dbReference>
<comment type="caution">
    <text evidence="7">The sequence shown here is derived from an EMBL/GenBank/DDBJ whole genome shotgun (WGS) entry which is preliminary data.</text>
</comment>
<organism evidence="7 8">
    <name type="scientific">Tilletia indica</name>
    <dbReference type="NCBI Taxonomy" id="43049"/>
    <lineage>
        <taxon>Eukaryota</taxon>
        <taxon>Fungi</taxon>
        <taxon>Dikarya</taxon>
        <taxon>Basidiomycota</taxon>
        <taxon>Ustilaginomycotina</taxon>
        <taxon>Exobasidiomycetes</taxon>
        <taxon>Tilletiales</taxon>
        <taxon>Tilletiaceae</taxon>
        <taxon>Tilletia</taxon>
    </lineage>
</organism>
<dbReference type="PANTHER" id="PTHR24304">
    <property type="entry name" value="CYTOCHROME P450 FAMILY 7"/>
    <property type="match status" value="1"/>
</dbReference>
<dbReference type="SUPFAM" id="SSF48264">
    <property type="entry name" value="Cytochrome P450"/>
    <property type="match status" value="1"/>
</dbReference>
<dbReference type="AlphaFoldDB" id="A0A177TZ17"/>
<evidence type="ECO:0000313" key="7">
    <source>
        <dbReference type="EMBL" id="KAE8258962.1"/>
    </source>
</evidence>
<protein>
    <submittedName>
        <fullName evidence="7">Uncharacterized protein</fullName>
    </submittedName>
</protein>
<dbReference type="InterPro" id="IPR050529">
    <property type="entry name" value="CYP450_sterol_14alpha_dmase"/>
</dbReference>
<gene>
    <name evidence="7" type="ORF">A4X13_0g1330</name>
</gene>
<dbReference type="InterPro" id="IPR001128">
    <property type="entry name" value="Cyt_P450"/>
</dbReference>
<dbReference type="Gene3D" id="1.10.630.10">
    <property type="entry name" value="Cytochrome P450"/>
    <property type="match status" value="1"/>
</dbReference>
<keyword evidence="4 6" id="KW-0479">Metal-binding</keyword>
<dbReference type="GO" id="GO:0004497">
    <property type="term" value="F:monooxygenase activity"/>
    <property type="evidence" value="ECO:0007669"/>
    <property type="project" value="InterPro"/>
</dbReference>
<feature type="binding site" description="axial binding residue" evidence="6">
    <location>
        <position position="455"/>
    </location>
    <ligand>
        <name>heme</name>
        <dbReference type="ChEBI" id="CHEBI:30413"/>
    </ligand>
    <ligandPart>
        <name>Fe</name>
        <dbReference type="ChEBI" id="CHEBI:18248"/>
    </ligandPart>
</feature>
<evidence type="ECO:0000256" key="3">
    <source>
        <dbReference type="ARBA" id="ARBA00022617"/>
    </source>
</evidence>
<name>A0A177TZ17_9BASI</name>
<dbReference type="PANTHER" id="PTHR24304:SF2">
    <property type="entry name" value="24-HYDROXYCHOLESTEROL 7-ALPHA-HYDROXYLASE"/>
    <property type="match status" value="1"/>
</dbReference>
<dbReference type="PRINTS" id="PR00385">
    <property type="entry name" value="P450"/>
</dbReference>
<evidence type="ECO:0000256" key="1">
    <source>
        <dbReference type="ARBA" id="ARBA00001971"/>
    </source>
</evidence>
<dbReference type="PRINTS" id="PR00465">
    <property type="entry name" value="EP450IV"/>
</dbReference>
<dbReference type="InterPro" id="IPR002403">
    <property type="entry name" value="Cyt_P450_E_grp-IV"/>
</dbReference>
<dbReference type="CDD" id="cd00302">
    <property type="entry name" value="cytochrome_P450"/>
    <property type="match status" value="1"/>
</dbReference>
<keyword evidence="8" id="KW-1185">Reference proteome</keyword>
<dbReference type="Pfam" id="PF00067">
    <property type="entry name" value="p450"/>
    <property type="match status" value="1"/>
</dbReference>
<keyword evidence="3 6" id="KW-0349">Heme</keyword>
<dbReference type="GO" id="GO:0020037">
    <property type="term" value="F:heme binding"/>
    <property type="evidence" value="ECO:0007669"/>
    <property type="project" value="InterPro"/>
</dbReference>
<evidence type="ECO:0000256" key="4">
    <source>
        <dbReference type="ARBA" id="ARBA00022723"/>
    </source>
</evidence>
<evidence type="ECO:0000313" key="8">
    <source>
        <dbReference type="Proteomes" id="UP000077521"/>
    </source>
</evidence>